<dbReference type="Pfam" id="PF14811">
    <property type="entry name" value="TPD"/>
    <property type="match status" value="1"/>
</dbReference>
<accession>A0ABM7NT85</accession>
<keyword evidence="2" id="KW-0963">Cytoplasm</keyword>
<comment type="subcellular location">
    <subcellularLocation>
        <location evidence="1">Cytoplasm</location>
    </subcellularLocation>
</comment>
<evidence type="ECO:0000256" key="2">
    <source>
        <dbReference type="ARBA" id="ARBA00022490"/>
    </source>
</evidence>
<proteinExistence type="predicted"/>
<reference evidence="3 4" key="1">
    <citation type="submission" date="2021-02" db="EMBL/GenBank/DDBJ databases">
        <title>Cotonvirus japonicus, which uses Golgi apparatus of host cells for its virion factory, phylogenetically links tailed tupanvirus and icosahedral mimivirus.</title>
        <authorList>
            <person name="Takahashi H."/>
            <person name="Fukaya S."/>
            <person name="Song C."/>
            <person name="Murata K."/>
            <person name="Takemura M."/>
        </authorList>
    </citation>
    <scope>NUCLEOTIDE SEQUENCE [LARGE SCALE GENOMIC DNA]</scope>
</reference>
<dbReference type="RefSeq" id="YP_010841947.1">
    <property type="nucleotide sequence ID" value="NC_079139.1"/>
</dbReference>
<sequence>MKKLSWYNYRIYNSNTIKYRTQFIKNNINYYLPLSQQEKLLLKTYAKNNNDTVQALLTLRNIIRIQNEIVNNHKYKQDIPRVQKKFIKGLEKLQDQKDIDNFVENFFETTEIPFNITLKAINQIPIFKKYKLGNAKYIKNLTSINSHYNQKVHERSKRFEISLENYLDYENIKYKTEQDIIREKLYNLTPDILLEEPILITTNDAKKQKVNWIDAKNYTLINIPFIIKNLKKQAQKYNNTFGNGAFVFHYGFDESVNIPDTIILDGSFLDKYQPDKQ</sequence>
<name>A0ABM7NT85_9VIRU</name>
<evidence type="ECO:0008006" key="5">
    <source>
        <dbReference type="Google" id="ProtNLM"/>
    </source>
</evidence>
<dbReference type="InterPro" id="IPR029404">
    <property type="entry name" value="CDIN1"/>
</dbReference>
<evidence type="ECO:0000313" key="4">
    <source>
        <dbReference type="Proteomes" id="UP001321479"/>
    </source>
</evidence>
<organism evidence="3 4">
    <name type="scientific">Cotonvirus japonicus</name>
    <dbReference type="NCBI Taxonomy" id="2811091"/>
    <lineage>
        <taxon>Viruses</taxon>
        <taxon>Varidnaviria</taxon>
        <taxon>Bamfordvirae</taxon>
        <taxon>Nucleocytoviricota</taxon>
        <taxon>Megaviricetes</taxon>
        <taxon>Imitervirales</taxon>
        <taxon>Mimiviridae</taxon>
        <taxon>Megamimivirinae</taxon>
        <taxon>Cotonvirus</taxon>
        <taxon>Cotonvirus japonicum</taxon>
    </lineage>
</organism>
<dbReference type="PANTHER" id="PTHR31661">
    <property type="entry name" value="SIMILAR TO CDNA SEQUENCE BC052040"/>
    <property type="match status" value="1"/>
</dbReference>
<dbReference type="GeneID" id="80558544"/>
<dbReference type="Proteomes" id="UP001321479">
    <property type="component" value="Segment"/>
</dbReference>
<keyword evidence="4" id="KW-1185">Reference proteome</keyword>
<protein>
    <recommendedName>
        <fullName evidence="5">CDAN1-interacting nuclease 1</fullName>
    </recommendedName>
</protein>
<evidence type="ECO:0000256" key="1">
    <source>
        <dbReference type="ARBA" id="ARBA00004496"/>
    </source>
</evidence>
<dbReference type="EMBL" id="AP024483">
    <property type="protein sequence ID" value="BCS83339.1"/>
    <property type="molecule type" value="Genomic_DNA"/>
</dbReference>
<dbReference type="PANTHER" id="PTHR31661:SF1">
    <property type="entry name" value="CDAN1-INTERACTING NUCLEASE 1"/>
    <property type="match status" value="1"/>
</dbReference>
<evidence type="ECO:0000313" key="3">
    <source>
        <dbReference type="EMBL" id="BCS83339.1"/>
    </source>
</evidence>